<dbReference type="Proteomes" id="UP001212821">
    <property type="component" value="Chromosome"/>
</dbReference>
<evidence type="ECO:0000259" key="1">
    <source>
        <dbReference type="PROSITE" id="PS51168"/>
    </source>
</evidence>
<keyword evidence="2" id="KW-0413">Isomerase</keyword>
<dbReference type="InterPro" id="IPR036263">
    <property type="entry name" value="Chorismate_II_sf"/>
</dbReference>
<dbReference type="PROSITE" id="PS51168">
    <property type="entry name" value="CHORISMATE_MUT_2"/>
    <property type="match status" value="1"/>
</dbReference>
<sequence>MSLTVPSRVDEWQDELAELDRSLIRMIRRRAELVGEIEALRRAAGLPRTELTRENRMVKEYQSGLGRPGARLALLLIELARHPS</sequence>
<reference evidence="3" key="1">
    <citation type="submission" date="2022-12" db="EMBL/GenBank/DDBJ databases">
        <authorList>
            <person name="Mo P."/>
        </authorList>
    </citation>
    <scope>NUCLEOTIDE SEQUENCE [LARGE SCALE GENOMIC DNA]</scope>
    <source>
        <strain evidence="3">HUAS 3-15</strain>
    </source>
</reference>
<dbReference type="EC" id="5.4.99.5" evidence="2"/>
<gene>
    <name evidence="2" type="ORF">O1G21_06705</name>
</gene>
<keyword evidence="3" id="KW-1185">Reference proteome</keyword>
<evidence type="ECO:0000313" key="3">
    <source>
        <dbReference type="Proteomes" id="UP001212821"/>
    </source>
</evidence>
<accession>A0ABY7PYR1</accession>
<name>A0ABY7PYR1_9ACTN</name>
<proteinExistence type="predicted"/>
<dbReference type="InterPro" id="IPR036979">
    <property type="entry name" value="CM_dom_sf"/>
</dbReference>
<protein>
    <submittedName>
        <fullName evidence="2">Chorismate mutase</fullName>
        <ecNumber evidence="2">5.4.99.5</ecNumber>
    </submittedName>
</protein>
<evidence type="ECO:0000313" key="2">
    <source>
        <dbReference type="EMBL" id="WBP85570.1"/>
    </source>
</evidence>
<dbReference type="InterPro" id="IPR002701">
    <property type="entry name" value="CM_II_prokaryot"/>
</dbReference>
<dbReference type="SUPFAM" id="SSF48600">
    <property type="entry name" value="Chorismate mutase II"/>
    <property type="match status" value="1"/>
</dbReference>
<organism evidence="2 3">
    <name type="scientific">Kitasatospora cathayae</name>
    <dbReference type="NCBI Taxonomy" id="3004092"/>
    <lineage>
        <taxon>Bacteria</taxon>
        <taxon>Bacillati</taxon>
        <taxon>Actinomycetota</taxon>
        <taxon>Actinomycetes</taxon>
        <taxon>Kitasatosporales</taxon>
        <taxon>Streptomycetaceae</taxon>
        <taxon>Kitasatospora</taxon>
    </lineage>
</organism>
<dbReference type="EMBL" id="CP115450">
    <property type="protein sequence ID" value="WBP85570.1"/>
    <property type="molecule type" value="Genomic_DNA"/>
</dbReference>
<dbReference type="RefSeq" id="WP_270141622.1">
    <property type="nucleotide sequence ID" value="NZ_CP115450.1"/>
</dbReference>
<dbReference type="Pfam" id="PF01817">
    <property type="entry name" value="CM_2"/>
    <property type="match status" value="1"/>
</dbReference>
<dbReference type="GO" id="GO:0004106">
    <property type="term" value="F:chorismate mutase activity"/>
    <property type="evidence" value="ECO:0007669"/>
    <property type="project" value="UniProtKB-EC"/>
</dbReference>
<dbReference type="Gene3D" id="1.20.59.10">
    <property type="entry name" value="Chorismate mutase"/>
    <property type="match status" value="1"/>
</dbReference>
<feature type="domain" description="Chorismate mutase" evidence="1">
    <location>
        <begin position="3"/>
        <end position="84"/>
    </location>
</feature>